<comment type="similarity">
    <text evidence="1 3 5">Belongs to the aldehyde dehydrogenase family.</text>
</comment>
<dbReference type="Gene3D" id="3.40.309.10">
    <property type="entry name" value="Aldehyde Dehydrogenase, Chain A, domain 2"/>
    <property type="match status" value="1"/>
</dbReference>
<dbReference type="InterPro" id="IPR029510">
    <property type="entry name" value="Ald_DH_CS_GLU"/>
</dbReference>
<dbReference type="PIRSF" id="PIRSF036492">
    <property type="entry name" value="ALDH"/>
    <property type="match status" value="1"/>
</dbReference>
<dbReference type="InterPro" id="IPR016163">
    <property type="entry name" value="Ald_DH_C"/>
</dbReference>
<keyword evidence="8" id="KW-1185">Reference proteome</keyword>
<proteinExistence type="inferred from homology"/>
<dbReference type="SUPFAM" id="SSF53720">
    <property type="entry name" value="ALDH-like"/>
    <property type="match status" value="1"/>
</dbReference>
<gene>
    <name evidence="7" type="ORF">SAMN02910354_01965</name>
</gene>
<dbReference type="Gene3D" id="3.40.605.10">
    <property type="entry name" value="Aldehyde Dehydrogenase, Chain A, domain 1"/>
    <property type="match status" value="1"/>
</dbReference>
<keyword evidence="2 3" id="KW-0560">Oxidoreductase</keyword>
<evidence type="ECO:0000259" key="6">
    <source>
        <dbReference type="Pfam" id="PF00171"/>
    </source>
</evidence>
<dbReference type="Pfam" id="PF00171">
    <property type="entry name" value="Aldedh"/>
    <property type="match status" value="1"/>
</dbReference>
<dbReference type="RefSeq" id="WP_090656558.1">
    <property type="nucleotide sequence ID" value="NZ_CP015031.1"/>
</dbReference>
<dbReference type="InterPro" id="IPR016161">
    <property type="entry name" value="Ald_DH/histidinol_DH"/>
</dbReference>
<dbReference type="PROSITE" id="PS00687">
    <property type="entry name" value="ALDEHYDE_DEHYDR_GLU"/>
    <property type="match status" value="1"/>
</dbReference>
<dbReference type="PANTHER" id="PTHR43570">
    <property type="entry name" value="ALDEHYDE DEHYDROGENASE"/>
    <property type="match status" value="1"/>
</dbReference>
<comment type="caution">
    <text evidence="7">The sequence shown here is derived from an EMBL/GenBank/DDBJ whole genome shotgun (WGS) entry which is preliminary data.</text>
</comment>
<dbReference type="InterPro" id="IPR015590">
    <property type="entry name" value="Aldehyde_DH_dom"/>
</dbReference>
<feature type="active site" evidence="4">
    <location>
        <position position="215"/>
    </location>
</feature>
<evidence type="ECO:0000313" key="8">
    <source>
        <dbReference type="Proteomes" id="UP000199588"/>
    </source>
</evidence>
<evidence type="ECO:0000256" key="5">
    <source>
        <dbReference type="RuleBase" id="RU003345"/>
    </source>
</evidence>
<accession>A0A1G5EAY8</accession>
<dbReference type="Proteomes" id="UP000199588">
    <property type="component" value="Unassembled WGS sequence"/>
</dbReference>
<evidence type="ECO:0000256" key="4">
    <source>
        <dbReference type="PROSITE-ProRule" id="PRU10007"/>
    </source>
</evidence>
<dbReference type="InterPro" id="IPR016162">
    <property type="entry name" value="Ald_DH_N"/>
</dbReference>
<evidence type="ECO:0000256" key="3">
    <source>
        <dbReference type="PIRNR" id="PIRNR036492"/>
    </source>
</evidence>
<dbReference type="InterPro" id="IPR012394">
    <property type="entry name" value="Aldehyde_DH_NAD(P)"/>
</dbReference>
<dbReference type="EMBL" id="FMUQ01000018">
    <property type="protein sequence ID" value="SCY23850.1"/>
    <property type="molecule type" value="Genomic_DNA"/>
</dbReference>
<organism evidence="7 8">
    <name type="scientific">Basfia succiniciproducens</name>
    <dbReference type="NCBI Taxonomy" id="653940"/>
    <lineage>
        <taxon>Bacteria</taxon>
        <taxon>Pseudomonadati</taxon>
        <taxon>Pseudomonadota</taxon>
        <taxon>Gammaproteobacteria</taxon>
        <taxon>Pasteurellales</taxon>
        <taxon>Pasteurellaceae</taxon>
        <taxon>Basfia</taxon>
    </lineage>
</organism>
<sequence>MINIPSLIQAQRNFFAKGATKSLSFRKEQLLRLKALLEENTQAIIETLKIDLNKPADQVMLAEISPLIHEIDYMLENLDRLAAPKDVESPETLSFFGTGEYHSQIIYEPYGVTLNISPWNYPIQLSISPIIGAIAAGNTVVLKPSEFTAATSALLNRLVAQYFVPEFFVVIEGDVEVNQALLAEKFDYIFFTGSVPVGRIVMAAASKHLTPVTLELGGKSPFIVDKSANLEQAAESLIFGKTFNSGQTCIAPDYLLIQQDVKAEFVAILKQKLQQKFDDNPFENYAKVVSERHYLRIKSFLNDGKIVAGGLFNDETHQMLMTVLDGVTWESPVMQDEIFGSVLPMLTFNGFDEAIERILAQPKPLALYCFTETEENATAVLSQVSFGGGAINSCFLHFFNHNLPFGGVGDSGMGSYHGDRSFYELSHEKAVVTRKIV</sequence>
<protein>
    <recommendedName>
        <fullName evidence="3">Aldehyde dehydrogenase</fullName>
    </recommendedName>
</protein>
<feature type="domain" description="Aldehyde dehydrogenase" evidence="6">
    <location>
        <begin position="8"/>
        <end position="431"/>
    </location>
</feature>
<name>A0A1G5EAY8_9PAST</name>
<evidence type="ECO:0000256" key="1">
    <source>
        <dbReference type="ARBA" id="ARBA00009986"/>
    </source>
</evidence>
<dbReference type="PANTHER" id="PTHR43570:SF16">
    <property type="entry name" value="ALDEHYDE DEHYDROGENASE TYPE III, ISOFORM Q"/>
    <property type="match status" value="1"/>
</dbReference>
<evidence type="ECO:0000256" key="2">
    <source>
        <dbReference type="ARBA" id="ARBA00023002"/>
    </source>
</evidence>
<dbReference type="CDD" id="cd07087">
    <property type="entry name" value="ALDH_F3-13-14_CALDH-like"/>
    <property type="match status" value="1"/>
</dbReference>
<reference evidence="7 8" key="1">
    <citation type="submission" date="2016-10" db="EMBL/GenBank/DDBJ databases">
        <authorList>
            <person name="Varghese N."/>
            <person name="Submissions S."/>
        </authorList>
    </citation>
    <scope>NUCLEOTIDE SEQUENCE [LARGE SCALE GENOMIC DNA]</scope>
    <source>
        <strain evidence="7 8">DSM 22022</strain>
    </source>
</reference>
<evidence type="ECO:0000313" key="7">
    <source>
        <dbReference type="EMBL" id="SCY23850.1"/>
    </source>
</evidence>